<protein>
    <recommendedName>
        <fullName evidence="3">Response regulatory domain-containing protein</fullName>
    </recommendedName>
</protein>
<evidence type="ECO:0008006" key="3">
    <source>
        <dbReference type="Google" id="ProtNLM"/>
    </source>
</evidence>
<proteinExistence type="predicted"/>
<accession>A0ABT0M5E1</accession>
<keyword evidence="2" id="KW-1185">Reference proteome</keyword>
<dbReference type="EMBL" id="JALZWP010000022">
    <property type="protein sequence ID" value="MCL1630065.1"/>
    <property type="molecule type" value="Genomic_DNA"/>
</dbReference>
<organism evidence="1 2">
    <name type="scientific">Roseinatronobacter domitianus</name>
    <dbReference type="NCBI Taxonomy" id="2940293"/>
    <lineage>
        <taxon>Bacteria</taxon>
        <taxon>Pseudomonadati</taxon>
        <taxon>Pseudomonadota</taxon>
        <taxon>Alphaproteobacteria</taxon>
        <taxon>Rhodobacterales</taxon>
        <taxon>Paracoccaceae</taxon>
        <taxon>Roseinatronobacter</taxon>
    </lineage>
</organism>
<evidence type="ECO:0000313" key="1">
    <source>
        <dbReference type="EMBL" id="MCL1630065.1"/>
    </source>
</evidence>
<dbReference type="Proteomes" id="UP001202550">
    <property type="component" value="Unassembled WGS sequence"/>
</dbReference>
<reference evidence="1 2" key="1">
    <citation type="submission" date="2022-05" db="EMBL/GenBank/DDBJ databases">
        <title>Seasonal and diel survey of microbial diversity of the Tyrrhenian coast.</title>
        <authorList>
            <person name="Gattoni G."/>
            <person name="Corral P."/>
        </authorList>
    </citation>
    <scope>NUCLEOTIDE SEQUENCE [LARGE SCALE GENOMIC DNA]</scope>
    <source>
        <strain evidence="1 2">V10</strain>
    </source>
</reference>
<evidence type="ECO:0000313" key="2">
    <source>
        <dbReference type="Proteomes" id="UP001202550"/>
    </source>
</evidence>
<dbReference type="RefSeq" id="WP_249060665.1">
    <property type="nucleotide sequence ID" value="NZ_JALZWP010000022.1"/>
</dbReference>
<gene>
    <name evidence="1" type="ORF">M3N55_15120</name>
</gene>
<sequence length="192" mass="21652">MNLYSIFFERRASEKAVSKNTDLSKHINLSHDILSGSVQKLIPVSNRRNSICHLLGEDFDGYKVLIVAPESSALRDHDFWLQQCTKRLEIVSSFELVQTRAVQGGSEWIWVLDAAVFTDMEEAVDALLEIRTRFPKPTIVLCSTEFGVHDLTCARARVVDASIRLPVSRPELALALSASVSNHEYIVNRRLI</sequence>
<name>A0ABT0M5E1_9RHOB</name>
<comment type="caution">
    <text evidence="1">The sequence shown here is derived from an EMBL/GenBank/DDBJ whole genome shotgun (WGS) entry which is preliminary data.</text>
</comment>